<dbReference type="AlphaFoldDB" id="A7NQJ6"/>
<dbReference type="GO" id="GO:0008233">
    <property type="term" value="F:peptidase activity"/>
    <property type="evidence" value="ECO:0007669"/>
    <property type="project" value="UniProtKB-KW"/>
</dbReference>
<dbReference type="STRING" id="383372.Rcas_3803"/>
<reference evidence="1 2" key="1">
    <citation type="submission" date="2007-08" db="EMBL/GenBank/DDBJ databases">
        <title>Complete sequence of Roseiflexus castenholzii DSM 13941.</title>
        <authorList>
            <consortium name="US DOE Joint Genome Institute"/>
            <person name="Copeland A."/>
            <person name="Lucas S."/>
            <person name="Lapidus A."/>
            <person name="Barry K."/>
            <person name="Glavina del Rio T."/>
            <person name="Dalin E."/>
            <person name="Tice H."/>
            <person name="Pitluck S."/>
            <person name="Thompson L.S."/>
            <person name="Brettin T."/>
            <person name="Bruce D."/>
            <person name="Detter J.C."/>
            <person name="Han C."/>
            <person name="Tapia R."/>
            <person name="Schmutz J."/>
            <person name="Larimer F."/>
            <person name="Land M."/>
            <person name="Hauser L."/>
            <person name="Kyrpides N."/>
            <person name="Mikhailova N."/>
            <person name="Bryant D.A."/>
            <person name="Hanada S."/>
            <person name="Tsukatani Y."/>
            <person name="Richardson P."/>
        </authorList>
    </citation>
    <scope>NUCLEOTIDE SEQUENCE [LARGE SCALE GENOMIC DNA]</scope>
    <source>
        <strain evidence="2">DSM 13941 / HLO8</strain>
    </source>
</reference>
<dbReference type="HOGENOM" id="CLU_167481_0_0_0"/>
<organism evidence="1 2">
    <name type="scientific">Roseiflexus castenholzii (strain DSM 13941 / HLO8)</name>
    <dbReference type="NCBI Taxonomy" id="383372"/>
    <lineage>
        <taxon>Bacteria</taxon>
        <taxon>Bacillati</taxon>
        <taxon>Chloroflexota</taxon>
        <taxon>Chloroflexia</taxon>
        <taxon>Chloroflexales</taxon>
        <taxon>Roseiflexineae</taxon>
        <taxon>Roseiflexaceae</taxon>
        <taxon>Roseiflexus</taxon>
    </lineage>
</organism>
<name>A7NQJ6_ROSCS</name>
<evidence type="ECO:0000313" key="1">
    <source>
        <dbReference type="EMBL" id="ABU59842.1"/>
    </source>
</evidence>
<proteinExistence type="predicted"/>
<dbReference type="eggNOG" id="COG0680">
    <property type="taxonomic scope" value="Bacteria"/>
</dbReference>
<protein>
    <submittedName>
        <fullName evidence="1">Hydrogenase maturation protease</fullName>
    </submittedName>
</protein>
<gene>
    <name evidence="1" type="ordered locus">Rcas_3803</name>
</gene>
<dbReference type="RefSeq" id="WP_012122265.1">
    <property type="nucleotide sequence ID" value="NC_009767.1"/>
</dbReference>
<keyword evidence="2" id="KW-1185">Reference proteome</keyword>
<keyword evidence="1" id="KW-0378">Hydrolase</keyword>
<dbReference type="Proteomes" id="UP000000263">
    <property type="component" value="Chromosome"/>
</dbReference>
<dbReference type="KEGG" id="rca:Rcas_3803"/>
<evidence type="ECO:0000313" key="2">
    <source>
        <dbReference type="Proteomes" id="UP000000263"/>
    </source>
</evidence>
<keyword evidence="1" id="KW-0645">Protease</keyword>
<sequence length="101" mass="11175">MLSVEVTEKGYLHLPADLAQRYFPNDALVAMVRDGELWLLPTRGAAAGGLLLKQRNRQGDRSVLIWDVLPPGTLPGWRAAHWDDERGMVRVALRDEGAGLS</sequence>
<dbReference type="EMBL" id="CP000804">
    <property type="protein sequence ID" value="ABU59842.1"/>
    <property type="molecule type" value="Genomic_DNA"/>
</dbReference>
<dbReference type="GO" id="GO:0006508">
    <property type="term" value="P:proteolysis"/>
    <property type="evidence" value="ECO:0007669"/>
    <property type="project" value="UniProtKB-KW"/>
</dbReference>
<accession>A7NQJ6</accession>
<dbReference type="OrthoDB" id="8081572at2"/>